<reference evidence="8 9" key="1">
    <citation type="journal article" date="2024" name="Appl. Environ. Microbiol.">
        <title>Pontiella agarivorans sp. nov., a novel marine anaerobic bacterium capable of degrading macroalgal polysaccharides and fixing nitrogen.</title>
        <authorList>
            <person name="Liu N."/>
            <person name="Kivenson V."/>
            <person name="Peng X."/>
            <person name="Cui Z."/>
            <person name="Lankiewicz T.S."/>
            <person name="Gosselin K.M."/>
            <person name="English C.J."/>
            <person name="Blair E.M."/>
            <person name="O'Malley M.A."/>
            <person name="Valentine D.L."/>
        </authorList>
    </citation>
    <scope>NUCLEOTIDE SEQUENCE [LARGE SCALE GENOMIC DNA]</scope>
    <source>
        <strain evidence="8 9">NLcol2</strain>
    </source>
</reference>
<dbReference type="RefSeq" id="WP_322607404.1">
    <property type="nucleotide sequence ID" value="NZ_JARVCO010000002.1"/>
</dbReference>
<gene>
    <name evidence="7 8" type="primary">rpsN</name>
    <name evidence="8" type="ORF">P9H32_03110</name>
</gene>
<evidence type="ECO:0000256" key="1">
    <source>
        <dbReference type="ARBA" id="ARBA00003686"/>
    </source>
</evidence>
<organism evidence="8 9">
    <name type="scientific">Pontiella agarivorans</name>
    <dbReference type="NCBI Taxonomy" id="3038953"/>
    <lineage>
        <taxon>Bacteria</taxon>
        <taxon>Pseudomonadati</taxon>
        <taxon>Kiritimatiellota</taxon>
        <taxon>Kiritimatiellia</taxon>
        <taxon>Kiritimatiellales</taxon>
        <taxon>Pontiellaceae</taxon>
        <taxon>Pontiella</taxon>
    </lineage>
</organism>
<evidence type="ECO:0000256" key="3">
    <source>
        <dbReference type="ARBA" id="ARBA00022980"/>
    </source>
</evidence>
<dbReference type="EMBL" id="JARVCO010000002">
    <property type="protein sequence ID" value="MDZ8117603.1"/>
    <property type="molecule type" value="Genomic_DNA"/>
</dbReference>
<dbReference type="HAMAP" id="MF_00537">
    <property type="entry name" value="Ribosomal_uS14_1"/>
    <property type="match status" value="1"/>
</dbReference>
<sequence>MAKKSKVAKNNKRIALASKYYAKRQELKKLIADPSTEPADRMAAVRKLRSLPVDTNPNRIMNRCSVTGRPHAVYRKFGLSRITLREMASEGKIPGMTKASW</sequence>
<dbReference type="PANTHER" id="PTHR19836">
    <property type="entry name" value="30S RIBOSOMAL PROTEIN S14"/>
    <property type="match status" value="1"/>
</dbReference>
<dbReference type="InterPro" id="IPR023036">
    <property type="entry name" value="Ribosomal_uS14_bac/plastid"/>
</dbReference>
<keyword evidence="7" id="KW-0694">RNA-binding</keyword>
<keyword evidence="4 7" id="KW-0687">Ribonucleoprotein</keyword>
<dbReference type="Proteomes" id="UP001290861">
    <property type="component" value="Unassembled WGS sequence"/>
</dbReference>
<evidence type="ECO:0000256" key="2">
    <source>
        <dbReference type="ARBA" id="ARBA00009083"/>
    </source>
</evidence>
<dbReference type="GO" id="GO:0005840">
    <property type="term" value="C:ribosome"/>
    <property type="evidence" value="ECO:0007669"/>
    <property type="project" value="UniProtKB-KW"/>
</dbReference>
<dbReference type="SUPFAM" id="SSF57716">
    <property type="entry name" value="Glucocorticoid receptor-like (DNA-binding domain)"/>
    <property type="match status" value="1"/>
</dbReference>
<evidence type="ECO:0000256" key="6">
    <source>
        <dbReference type="ARBA" id="ARBA00047110"/>
    </source>
</evidence>
<dbReference type="PROSITE" id="PS00527">
    <property type="entry name" value="RIBOSOMAL_S14"/>
    <property type="match status" value="1"/>
</dbReference>
<dbReference type="Pfam" id="PF00253">
    <property type="entry name" value="Ribosomal_S14"/>
    <property type="match status" value="1"/>
</dbReference>
<evidence type="ECO:0000256" key="7">
    <source>
        <dbReference type="HAMAP-Rule" id="MF_00537"/>
    </source>
</evidence>
<evidence type="ECO:0000256" key="5">
    <source>
        <dbReference type="ARBA" id="ARBA00035167"/>
    </source>
</evidence>
<keyword evidence="3 7" id="KW-0689">Ribosomal protein</keyword>
<comment type="similarity">
    <text evidence="2 7">Belongs to the universal ribosomal protein uS14 family.</text>
</comment>
<protein>
    <recommendedName>
        <fullName evidence="5 7">Small ribosomal subunit protein uS14</fullName>
    </recommendedName>
</protein>
<evidence type="ECO:0000256" key="4">
    <source>
        <dbReference type="ARBA" id="ARBA00023274"/>
    </source>
</evidence>
<comment type="function">
    <text evidence="1 7">Binds 16S rRNA, required for the assembly of 30S particles and may also be responsible for determining the conformation of the 16S rRNA at the A site.</text>
</comment>
<evidence type="ECO:0000313" key="9">
    <source>
        <dbReference type="Proteomes" id="UP001290861"/>
    </source>
</evidence>
<accession>A0ABU5MTV5</accession>
<keyword evidence="7" id="KW-0699">rRNA-binding</keyword>
<comment type="caution">
    <text evidence="8">The sequence shown here is derived from an EMBL/GenBank/DDBJ whole genome shotgun (WGS) entry which is preliminary data.</text>
</comment>
<proteinExistence type="inferred from homology"/>
<comment type="subunit">
    <text evidence="6 7">Part of the 30S ribosomal subunit. Contacts proteins S3 and S10.</text>
</comment>
<keyword evidence="9" id="KW-1185">Reference proteome</keyword>
<evidence type="ECO:0000313" key="8">
    <source>
        <dbReference type="EMBL" id="MDZ8117603.1"/>
    </source>
</evidence>
<dbReference type="InterPro" id="IPR001209">
    <property type="entry name" value="Ribosomal_uS14"/>
</dbReference>
<name>A0ABU5MTV5_9BACT</name>
<dbReference type="NCBIfam" id="NF006477">
    <property type="entry name" value="PRK08881.1"/>
    <property type="match status" value="1"/>
</dbReference>
<dbReference type="InterPro" id="IPR018271">
    <property type="entry name" value="Ribosomal_uS14_CS"/>
</dbReference>
<dbReference type="Gene3D" id="1.10.287.1480">
    <property type="match status" value="1"/>
</dbReference>
<dbReference type="PANTHER" id="PTHR19836:SF19">
    <property type="entry name" value="SMALL RIBOSOMAL SUBUNIT PROTEIN US14M"/>
    <property type="match status" value="1"/>
</dbReference>